<accession>A0A2N6UHZ2</accession>
<dbReference type="EMBL" id="PNHP01000004">
    <property type="protein sequence ID" value="PMC81228.1"/>
    <property type="molecule type" value="Genomic_DNA"/>
</dbReference>
<evidence type="ECO:0000313" key="1">
    <source>
        <dbReference type="EMBL" id="PMC81228.1"/>
    </source>
</evidence>
<dbReference type="RefSeq" id="WP_102198265.1">
    <property type="nucleotide sequence ID" value="NZ_PNHP01000004.1"/>
</dbReference>
<reference evidence="1 2" key="1">
    <citation type="submission" date="2017-09" db="EMBL/GenBank/DDBJ databases">
        <title>Bacterial strain isolated from the female urinary microbiota.</title>
        <authorList>
            <person name="Thomas-White K."/>
            <person name="Kumar N."/>
            <person name="Forster S."/>
            <person name="Putonti C."/>
            <person name="Lawley T."/>
            <person name="Wolfe A.J."/>
        </authorList>
    </citation>
    <scope>NUCLEOTIDE SEQUENCE [LARGE SCALE GENOMIC DNA]</scope>
    <source>
        <strain evidence="1 2">UMB0204</strain>
    </source>
</reference>
<dbReference type="GeneID" id="84578899"/>
<name>A0A2N6UHZ2_9FIRM</name>
<comment type="caution">
    <text evidence="1">The sequence shown here is derived from an EMBL/GenBank/DDBJ whole genome shotgun (WGS) entry which is preliminary data.</text>
</comment>
<organism evidence="1 2">
    <name type="scientific">Anaerococcus hydrogenalis</name>
    <dbReference type="NCBI Taxonomy" id="33029"/>
    <lineage>
        <taxon>Bacteria</taxon>
        <taxon>Bacillati</taxon>
        <taxon>Bacillota</taxon>
        <taxon>Tissierellia</taxon>
        <taxon>Tissierellales</taxon>
        <taxon>Peptoniphilaceae</taxon>
        <taxon>Anaerococcus</taxon>
    </lineage>
</organism>
<dbReference type="AlphaFoldDB" id="A0A2N6UHZ2"/>
<dbReference type="Proteomes" id="UP000235658">
    <property type="component" value="Unassembled WGS sequence"/>
</dbReference>
<gene>
    <name evidence="1" type="ORF">CJ192_06840</name>
</gene>
<proteinExistence type="predicted"/>
<sequence>MKFTKKLGLILGFIIFIPSLTHASKLVDIKEIRGDKNHYMDFLFNNTEMVCDKNDLQGKSQENSQEKSEDNKRWEGDILKELSGKSFSFYSGSGAWMTNLTFTDGKGNFEASFSDSDIDQVQGAECVGKFDLVERIDDTSYKLKLSNVKTTSQIGESYVNGKLNIGKKVPYGFETLENPDEYSNSFTLYLPKRLKSQIDENVYAWAYNVTDHAYIDDYQSRIFILANDSTKAGFAENIN</sequence>
<evidence type="ECO:0000313" key="2">
    <source>
        <dbReference type="Proteomes" id="UP000235658"/>
    </source>
</evidence>
<protein>
    <submittedName>
        <fullName evidence="1">Uncharacterized protein</fullName>
    </submittedName>
</protein>